<evidence type="ECO:0000256" key="7">
    <source>
        <dbReference type="ARBA" id="ARBA00023115"/>
    </source>
</evidence>
<dbReference type="PANTHER" id="PTHR33866">
    <property type="entry name" value="S-ADENOSYLMETHIONINE DECARBOXYLASE PROENZYME"/>
    <property type="match status" value="1"/>
</dbReference>
<dbReference type="UniPathway" id="UPA00331">
    <property type="reaction ID" value="UER00451"/>
</dbReference>
<evidence type="ECO:0000256" key="10">
    <source>
        <dbReference type="ARBA" id="ARBA00023270"/>
    </source>
</evidence>
<dbReference type="EMBL" id="QUAH01000012">
    <property type="protein sequence ID" value="RFT15149.1"/>
    <property type="molecule type" value="Genomic_DNA"/>
</dbReference>
<protein>
    <recommendedName>
        <fullName evidence="15">S-adenosylmethionine decarboxylase proenzyme</fullName>
        <shortName evidence="15">AdoMetDC</shortName>
        <shortName evidence="15">SAMDC</shortName>
        <ecNumber evidence="15">4.1.1.50</ecNumber>
    </recommendedName>
    <component>
        <recommendedName>
            <fullName evidence="15">S-adenosylmethionine decarboxylase beta chain</fullName>
        </recommendedName>
    </component>
    <component>
        <recommendedName>
            <fullName evidence="15">S-adenosylmethionine decarboxylase alpha chain</fullName>
        </recommendedName>
    </component>
</protein>
<dbReference type="InterPro" id="IPR003826">
    <property type="entry name" value="AdoMetDC_fam_prok"/>
</dbReference>
<dbReference type="Gene3D" id="3.30.360.110">
    <property type="entry name" value="S-adenosylmethionine decarboxylase domain"/>
    <property type="match status" value="1"/>
</dbReference>
<feature type="chain" id="PRO_5023337948" description="S-adenosylmethionine decarboxylase alpha chain" evidence="15">
    <location>
        <begin position="68"/>
        <end position="151"/>
    </location>
</feature>
<evidence type="ECO:0000256" key="8">
    <source>
        <dbReference type="ARBA" id="ARBA00023145"/>
    </source>
</evidence>
<feature type="active site" description="Proton acceptor; for processing activity" evidence="15">
    <location>
        <position position="73"/>
    </location>
</feature>
<keyword evidence="9 15" id="KW-0456">Lyase</keyword>
<sequence length="151" mass="16759">MTKEHHSTIGHHYIVEASGCDPKIIGSVEKVQQILVKAAEIAGAQVWSISFSRFPPNGVSGVVVISESHISTHTWPEMNYGALDIYTCGNTIDPEKAVIYAVEAFGATTSHITEITRGIDEGDAIFYHSFVTWEEYLKKEKKEKEEPKPQP</sequence>
<keyword evidence="10 15" id="KW-0704">Schiff base</keyword>
<evidence type="ECO:0000313" key="16">
    <source>
        <dbReference type="EMBL" id="RFT15149.1"/>
    </source>
</evidence>
<feature type="active site" description="Schiff-base intermediate with substrate; via pyruvic acid" evidence="15">
    <location>
        <position position="68"/>
    </location>
</feature>
<gene>
    <name evidence="15" type="primary">speH</name>
    <name evidence="16" type="ORF">OP8BY_0613</name>
</gene>
<evidence type="ECO:0000256" key="5">
    <source>
        <dbReference type="ARBA" id="ARBA00022813"/>
    </source>
</evidence>
<dbReference type="Proteomes" id="UP000257323">
    <property type="component" value="Unassembled WGS sequence"/>
</dbReference>
<comment type="similarity">
    <text evidence="14 15">Belongs to the prokaryotic AdoMetDC family. Type 1 subfamily.</text>
</comment>
<organism evidence="16 17">
    <name type="scientific">Candidatus Saccharicenans subterraneus</name>
    <dbReference type="NCBI Taxonomy" id="2508984"/>
    <lineage>
        <taxon>Bacteria</taxon>
        <taxon>Candidatus Aminicenantota</taxon>
        <taxon>Candidatus Aminicenantia</taxon>
        <taxon>Candidatus Aminicenantales</taxon>
        <taxon>Candidatus Saccharicenantaceae</taxon>
        <taxon>Candidatus Saccharicenans</taxon>
    </lineage>
</organism>
<evidence type="ECO:0000256" key="4">
    <source>
        <dbReference type="ARBA" id="ARBA00022793"/>
    </source>
</evidence>
<keyword evidence="5 15" id="KW-0068">Autocatalytic cleavage</keyword>
<dbReference type="FunFam" id="3.30.360.110:FF:000001">
    <property type="entry name" value="S-adenosylmethionine decarboxylase proenzyme"/>
    <property type="match status" value="1"/>
</dbReference>
<evidence type="ECO:0000256" key="3">
    <source>
        <dbReference type="ARBA" id="ARBA00022691"/>
    </source>
</evidence>
<comment type="cofactor">
    <cofactor evidence="15">
        <name>pyruvate</name>
        <dbReference type="ChEBI" id="CHEBI:15361"/>
    </cofactor>
    <text evidence="15">Binds 1 pyruvoyl group covalently per subunit.</text>
</comment>
<dbReference type="GO" id="GO:0008295">
    <property type="term" value="P:spermidine biosynthetic process"/>
    <property type="evidence" value="ECO:0007669"/>
    <property type="project" value="UniProtKB-UniRule"/>
</dbReference>
<keyword evidence="6 15" id="KW-0745">Spermidine biosynthesis</keyword>
<dbReference type="Pfam" id="PF02675">
    <property type="entry name" value="AdoMet_dc"/>
    <property type="match status" value="1"/>
</dbReference>
<comment type="pathway">
    <text evidence="1 15">Amine and polyamine biosynthesis; S-adenosylmethioninamine biosynthesis; S-adenosylmethioninamine from S-adenosyl-L-methionine: step 1/1.</text>
</comment>
<keyword evidence="4 15" id="KW-0210">Decarboxylase</keyword>
<comment type="caution">
    <text evidence="16">The sequence shown here is derived from an EMBL/GenBank/DDBJ whole genome shotgun (WGS) entry which is preliminary data.</text>
</comment>
<dbReference type="AlphaFoldDB" id="A0A3E2BK71"/>
<dbReference type="InterPro" id="IPR016067">
    <property type="entry name" value="S-AdoMet_deCO2ase_core"/>
</dbReference>
<feature type="site" description="Cleavage (non-hydrolytic); by autolysis" evidence="15">
    <location>
        <begin position="67"/>
        <end position="68"/>
    </location>
</feature>
<evidence type="ECO:0000256" key="14">
    <source>
        <dbReference type="ARBA" id="ARBA00061583"/>
    </source>
</evidence>
<evidence type="ECO:0000256" key="6">
    <source>
        <dbReference type="ARBA" id="ARBA00023066"/>
    </source>
</evidence>
<dbReference type="HAMAP" id="MF_00464">
    <property type="entry name" value="AdoMetDC_1"/>
    <property type="match status" value="1"/>
</dbReference>
<name>A0A3E2BK71_9BACT</name>
<dbReference type="Gene3D" id="3.30.160.750">
    <property type="match status" value="1"/>
</dbReference>
<keyword evidence="7 15" id="KW-0620">Polyamine biosynthesis</keyword>
<comment type="subunit">
    <text evidence="2 15">Heterotetramer of two alpha and two beta chains arranged as a dimer of alpha/beta heterodimers.</text>
</comment>
<reference evidence="16 17" key="1">
    <citation type="submission" date="2018-08" db="EMBL/GenBank/DDBJ databases">
        <title>Genome analysis of the thermophilic bacterium of the candidate phylum Aminicenantes from deep subsurface aquifer revealed its physiology and ecological role.</title>
        <authorList>
            <person name="Kadnikov V.V."/>
            <person name="Mardanov A.V."/>
            <person name="Beletsky A.V."/>
            <person name="Karnachuk O.V."/>
            <person name="Ravin N.V."/>
        </authorList>
    </citation>
    <scope>NUCLEOTIDE SEQUENCE [LARGE SCALE GENOMIC DNA]</scope>
    <source>
        <strain evidence="16">BY38</strain>
    </source>
</reference>
<evidence type="ECO:0000256" key="1">
    <source>
        <dbReference type="ARBA" id="ARBA00004911"/>
    </source>
</evidence>
<dbReference type="InterPro" id="IPR017716">
    <property type="entry name" value="S-AdoMet_deCOase_pro-enz"/>
</dbReference>
<proteinExistence type="inferred from homology"/>
<feature type="modified residue" description="Pyruvic acid (Ser); by autocatalysis" evidence="15">
    <location>
        <position position="68"/>
    </location>
</feature>
<dbReference type="InterPro" id="IPR042286">
    <property type="entry name" value="AdoMetDC_C"/>
</dbReference>
<evidence type="ECO:0000256" key="2">
    <source>
        <dbReference type="ARBA" id="ARBA00011601"/>
    </source>
</evidence>
<dbReference type="SUPFAM" id="SSF56276">
    <property type="entry name" value="S-adenosylmethionine decarboxylase"/>
    <property type="match status" value="1"/>
</dbReference>
<comment type="catalytic activity">
    <reaction evidence="12 15">
        <text>S-adenosyl-L-methionine + H(+) = S-adenosyl 3-(methylsulfanyl)propylamine + CO2</text>
        <dbReference type="Rhea" id="RHEA:15981"/>
        <dbReference type="ChEBI" id="CHEBI:15378"/>
        <dbReference type="ChEBI" id="CHEBI:16526"/>
        <dbReference type="ChEBI" id="CHEBI:57443"/>
        <dbReference type="ChEBI" id="CHEBI:59789"/>
        <dbReference type="EC" id="4.1.1.50"/>
    </reaction>
</comment>
<evidence type="ECO:0000256" key="13">
    <source>
        <dbReference type="ARBA" id="ARBA00056215"/>
    </source>
</evidence>
<keyword evidence="3 15" id="KW-0949">S-adenosyl-L-methionine</keyword>
<evidence type="ECO:0000256" key="12">
    <source>
        <dbReference type="ARBA" id="ARBA00048112"/>
    </source>
</evidence>
<dbReference type="GO" id="GO:0005829">
    <property type="term" value="C:cytosol"/>
    <property type="evidence" value="ECO:0007669"/>
    <property type="project" value="TreeGrafter"/>
</dbReference>
<evidence type="ECO:0000256" key="15">
    <source>
        <dbReference type="HAMAP-Rule" id="MF_00464"/>
    </source>
</evidence>
<feature type="active site" description="Proton donor; for catalytic activity" evidence="15">
    <location>
        <position position="88"/>
    </location>
</feature>
<evidence type="ECO:0000313" key="17">
    <source>
        <dbReference type="Proteomes" id="UP000257323"/>
    </source>
</evidence>
<comment type="function">
    <text evidence="13 15">Catalyzes the decarboxylation of S-adenosylmethionine to S-adenosylmethioninamine (dcAdoMet), the propylamine donor required for the synthesis of the polyamines spermine and spermidine from the diamine putrescine.</text>
</comment>
<comment type="PTM">
    <text evidence="15">Is synthesized initially as an inactive proenzyme. Formation of the active enzyme involves a self-maturation process in which the active site pyruvoyl group is generated from an internal serine residue via an autocatalytic post-translational modification. Two non-identical subunits are generated from the proenzyme in this reaction, and the pyruvate is formed at the N-terminus of the alpha chain, which is derived from the carboxyl end of the proenzyme. The post-translation cleavage follows an unusual pathway, termed non-hydrolytic serinolysis, in which the side chain hydroxyl group of the serine supplies its oxygen atom to form the C-terminus of the beta chain, while the remainder of the serine residue undergoes an oxidative deamination to produce ammonia and the pyruvoyl group blocking the N-terminus of the alpha chain.</text>
</comment>
<accession>A0A3E2BK71</accession>
<keyword evidence="11 15" id="KW-0670">Pyruvate</keyword>
<dbReference type="EC" id="4.1.1.50" evidence="15"/>
<dbReference type="GO" id="GO:0004014">
    <property type="term" value="F:adenosylmethionine decarboxylase activity"/>
    <property type="evidence" value="ECO:0007669"/>
    <property type="project" value="UniProtKB-UniRule"/>
</dbReference>
<dbReference type="PANTHER" id="PTHR33866:SF2">
    <property type="entry name" value="S-ADENOSYLMETHIONINE DECARBOXYLASE PROENZYME"/>
    <property type="match status" value="1"/>
</dbReference>
<evidence type="ECO:0000256" key="9">
    <source>
        <dbReference type="ARBA" id="ARBA00023239"/>
    </source>
</evidence>
<evidence type="ECO:0000256" key="11">
    <source>
        <dbReference type="ARBA" id="ARBA00023317"/>
    </source>
</evidence>
<dbReference type="NCBIfam" id="TIGR03330">
    <property type="entry name" value="SAM_DCase_Bsu"/>
    <property type="match status" value="1"/>
</dbReference>
<dbReference type="InterPro" id="IPR042284">
    <property type="entry name" value="AdoMetDC_N"/>
</dbReference>
<feature type="chain" id="PRO_5023337947" description="S-adenosylmethionine decarboxylase beta chain" evidence="15">
    <location>
        <begin position="1"/>
        <end position="67"/>
    </location>
</feature>
<keyword evidence="8 15" id="KW-0865">Zymogen</keyword>